<feature type="compositionally biased region" description="Basic and acidic residues" evidence="1">
    <location>
        <begin position="471"/>
        <end position="482"/>
    </location>
</feature>
<gene>
    <name evidence="3" type="ORF">HID58_067351</name>
</gene>
<dbReference type="Proteomes" id="UP000824890">
    <property type="component" value="Unassembled WGS sequence"/>
</dbReference>
<sequence>RKEEIMAGKHGRKKPTQKKSENSTRAPENVAHVVEEHVEEQSDGNNSDDLSPDLCQPSEEIKGRKRKNPSSISGGVSTRTRARKAVSDGNEPVGEDVVHEESTRVREKTAVSLSLDSESEDMSAVSSKVINSVLVPTLGEETLLARIIDEEPEHNPEGSASDTWNHWLVVKEKKIWWKELYEQDTGARVFTKQKDKEKVTFVGGSSSNSGLESSLNGLEERILAFMDKGFSGLLSSVETKLEVMDWRMSELERNQQLLRKRAKKIEVRLTSIESKENEAEENNYGEDMDFGQWDNMDCGRPEGLDKTAAEENYDRAKGKDKDTGEEEKEESTTDKKEEAEQETEQETEQEAEEEQKAEEEQGKEVQEKQQPREDCEKEAEDEQEKRVQDGEKEGEKEPKETPTPPLGRTKAAAARKLVHSSPEKFFQFARPSEEEELARLKERCAVQAEKLWREIEEEEEILESPDEEEVEKPQENTEKNDENPVESPAEEEVEKTQENAEELVAEPEKTVEKVEKTTEEEATHVIYTEEEKQSWYMVVYKGSEEESPTKEAATPAKKKAKAEKNKVDGAPKKRGRPKKTAATLKPCTPLPEKRKCEPSRWVQSPFTEGKTDELEVPKKKLKTKA</sequence>
<reference evidence="3 4" key="1">
    <citation type="submission" date="2021-05" db="EMBL/GenBank/DDBJ databases">
        <title>Genome Assembly of Synthetic Allotetraploid Brassica napus Reveals Homoeologous Exchanges between Subgenomes.</title>
        <authorList>
            <person name="Davis J.T."/>
        </authorList>
    </citation>
    <scope>NUCLEOTIDE SEQUENCE [LARGE SCALE GENOMIC DNA]</scope>
    <source>
        <strain evidence="4">cv. Da-Ae</strain>
        <tissue evidence="3">Seedling</tissue>
    </source>
</reference>
<feature type="non-terminal residue" evidence="3">
    <location>
        <position position="1"/>
    </location>
</feature>
<dbReference type="InterPro" id="IPR005048">
    <property type="entry name" value="DUF287"/>
</dbReference>
<dbReference type="Pfam" id="PF03384">
    <property type="entry name" value="DUF287"/>
    <property type="match status" value="1"/>
</dbReference>
<feature type="compositionally biased region" description="Acidic residues" evidence="1">
    <location>
        <begin position="339"/>
        <end position="357"/>
    </location>
</feature>
<feature type="compositionally biased region" description="Acidic residues" evidence="1">
    <location>
        <begin position="278"/>
        <end position="289"/>
    </location>
</feature>
<name>A0ABQ7ZIA9_BRANA</name>
<feature type="compositionally biased region" description="Basic and acidic residues" evidence="1">
    <location>
        <begin position="383"/>
        <end position="400"/>
    </location>
</feature>
<feature type="compositionally biased region" description="Basic and acidic residues" evidence="1">
    <location>
        <begin position="609"/>
        <end position="618"/>
    </location>
</feature>
<feature type="region of interest" description="Disordered" evidence="1">
    <location>
        <begin position="276"/>
        <end position="437"/>
    </location>
</feature>
<feature type="compositionally biased region" description="Basic and acidic residues" evidence="1">
    <location>
        <begin position="358"/>
        <end position="375"/>
    </location>
</feature>
<evidence type="ECO:0000259" key="2">
    <source>
        <dbReference type="Pfam" id="PF03384"/>
    </source>
</evidence>
<evidence type="ECO:0000313" key="4">
    <source>
        <dbReference type="Proteomes" id="UP000824890"/>
    </source>
</evidence>
<dbReference type="EMBL" id="JAGKQM010000015">
    <property type="protein sequence ID" value="KAH0879957.1"/>
    <property type="molecule type" value="Genomic_DNA"/>
</dbReference>
<feature type="compositionally biased region" description="Basic and acidic residues" evidence="1">
    <location>
        <begin position="297"/>
        <end position="322"/>
    </location>
</feature>
<feature type="compositionally biased region" description="Acidic residues" evidence="1">
    <location>
        <begin position="457"/>
        <end position="470"/>
    </location>
</feature>
<feature type="compositionally biased region" description="Basic and acidic residues" evidence="1">
    <location>
        <begin position="96"/>
        <end position="106"/>
    </location>
</feature>
<feature type="region of interest" description="Disordered" evidence="1">
    <location>
        <begin position="457"/>
        <end position="526"/>
    </location>
</feature>
<feature type="domain" description="DUF287" evidence="2">
    <location>
        <begin position="130"/>
        <end position="181"/>
    </location>
</feature>
<evidence type="ECO:0000256" key="1">
    <source>
        <dbReference type="SAM" id="MobiDB-lite"/>
    </source>
</evidence>
<feature type="compositionally biased region" description="Acidic residues" evidence="1">
    <location>
        <begin position="488"/>
        <end position="505"/>
    </location>
</feature>
<evidence type="ECO:0000313" key="3">
    <source>
        <dbReference type="EMBL" id="KAH0879957.1"/>
    </source>
</evidence>
<proteinExistence type="predicted"/>
<feature type="compositionally biased region" description="Basic and acidic residues" evidence="1">
    <location>
        <begin position="562"/>
        <end position="571"/>
    </location>
</feature>
<feature type="compositionally biased region" description="Polar residues" evidence="1">
    <location>
        <begin position="69"/>
        <end position="79"/>
    </location>
</feature>
<accession>A0ABQ7ZIA9</accession>
<feature type="region of interest" description="Disordered" evidence="1">
    <location>
        <begin position="544"/>
        <end position="625"/>
    </location>
</feature>
<protein>
    <recommendedName>
        <fullName evidence="2">DUF287 domain-containing protein</fullName>
    </recommendedName>
</protein>
<comment type="caution">
    <text evidence="3">The sequence shown here is derived from an EMBL/GenBank/DDBJ whole genome shotgun (WGS) entry which is preliminary data.</text>
</comment>
<feature type="compositionally biased region" description="Basic and acidic residues" evidence="1">
    <location>
        <begin position="506"/>
        <end position="526"/>
    </location>
</feature>
<feature type="region of interest" description="Disordered" evidence="1">
    <location>
        <begin position="1"/>
        <end position="106"/>
    </location>
</feature>
<organism evidence="3 4">
    <name type="scientific">Brassica napus</name>
    <name type="common">Rape</name>
    <dbReference type="NCBI Taxonomy" id="3708"/>
    <lineage>
        <taxon>Eukaryota</taxon>
        <taxon>Viridiplantae</taxon>
        <taxon>Streptophyta</taxon>
        <taxon>Embryophyta</taxon>
        <taxon>Tracheophyta</taxon>
        <taxon>Spermatophyta</taxon>
        <taxon>Magnoliopsida</taxon>
        <taxon>eudicotyledons</taxon>
        <taxon>Gunneridae</taxon>
        <taxon>Pentapetalae</taxon>
        <taxon>rosids</taxon>
        <taxon>malvids</taxon>
        <taxon>Brassicales</taxon>
        <taxon>Brassicaceae</taxon>
        <taxon>Brassiceae</taxon>
        <taxon>Brassica</taxon>
    </lineage>
</organism>
<keyword evidence="4" id="KW-1185">Reference proteome</keyword>